<dbReference type="AlphaFoldDB" id="A0A0F9GZY4"/>
<name>A0A0F9GZY4_9ZZZZ</name>
<proteinExistence type="inferred from homology"/>
<dbReference type="InterPro" id="IPR005225">
    <property type="entry name" value="Small_GTP-bd"/>
</dbReference>
<dbReference type="InterPro" id="IPR027417">
    <property type="entry name" value="P-loop_NTPase"/>
</dbReference>
<dbReference type="CDD" id="cd00882">
    <property type="entry name" value="Ras_like_GTPase"/>
    <property type="match status" value="1"/>
</dbReference>
<evidence type="ECO:0008006" key="3">
    <source>
        <dbReference type="Google" id="ProtNLM"/>
    </source>
</evidence>
<dbReference type="PRINTS" id="PR00449">
    <property type="entry name" value="RASTRNSFRMNG"/>
</dbReference>
<dbReference type="GO" id="GO:0005525">
    <property type="term" value="F:GTP binding"/>
    <property type="evidence" value="ECO:0007669"/>
    <property type="project" value="InterPro"/>
</dbReference>
<protein>
    <recommendedName>
        <fullName evidence="3">G domain-containing protein</fullName>
    </recommendedName>
</protein>
<dbReference type="GO" id="GO:0003924">
    <property type="term" value="F:GTPase activity"/>
    <property type="evidence" value="ECO:0007669"/>
    <property type="project" value="InterPro"/>
</dbReference>
<dbReference type="InterPro" id="IPR050209">
    <property type="entry name" value="Rab_GTPases_membrane_traffic"/>
</dbReference>
<accession>A0A0F9GZY4</accession>
<dbReference type="SMART" id="SM00173">
    <property type="entry name" value="RAS"/>
    <property type="match status" value="1"/>
</dbReference>
<dbReference type="PROSITE" id="PS51421">
    <property type="entry name" value="RAS"/>
    <property type="match status" value="1"/>
</dbReference>
<dbReference type="SUPFAM" id="SSF52540">
    <property type="entry name" value="P-loop containing nucleoside triphosphate hydrolases"/>
    <property type="match status" value="1"/>
</dbReference>
<dbReference type="PROSITE" id="PS51419">
    <property type="entry name" value="RAB"/>
    <property type="match status" value="1"/>
</dbReference>
<comment type="similarity">
    <text evidence="1">Belongs to the small GTPase superfamily. Rab family.</text>
</comment>
<organism evidence="2">
    <name type="scientific">marine sediment metagenome</name>
    <dbReference type="NCBI Taxonomy" id="412755"/>
    <lineage>
        <taxon>unclassified sequences</taxon>
        <taxon>metagenomes</taxon>
        <taxon>ecological metagenomes</taxon>
    </lineage>
</organism>
<comment type="caution">
    <text evidence="2">The sequence shown here is derived from an EMBL/GenBank/DDBJ whole genome shotgun (WGS) entry which is preliminary data.</text>
</comment>
<dbReference type="NCBIfam" id="TIGR00231">
    <property type="entry name" value="small_GTP"/>
    <property type="match status" value="1"/>
</dbReference>
<dbReference type="Pfam" id="PF00071">
    <property type="entry name" value="Ras"/>
    <property type="match status" value="1"/>
</dbReference>
<evidence type="ECO:0000256" key="1">
    <source>
        <dbReference type="ARBA" id="ARBA00006270"/>
    </source>
</evidence>
<dbReference type="InterPro" id="IPR001806">
    <property type="entry name" value="Small_GTPase"/>
</dbReference>
<dbReference type="PANTHER" id="PTHR47979">
    <property type="entry name" value="DRAB11-RELATED"/>
    <property type="match status" value="1"/>
</dbReference>
<evidence type="ECO:0000313" key="2">
    <source>
        <dbReference type="EMBL" id="KKL68652.1"/>
    </source>
</evidence>
<gene>
    <name evidence="2" type="ORF">LCGC14_2122830</name>
</gene>
<dbReference type="Gene3D" id="3.40.50.300">
    <property type="entry name" value="P-loop containing nucleotide triphosphate hydrolases"/>
    <property type="match status" value="1"/>
</dbReference>
<dbReference type="SMART" id="SM00175">
    <property type="entry name" value="RAB"/>
    <property type="match status" value="1"/>
</dbReference>
<reference evidence="2" key="1">
    <citation type="journal article" date="2015" name="Nature">
        <title>Complex archaea that bridge the gap between prokaryotes and eukaryotes.</title>
        <authorList>
            <person name="Spang A."/>
            <person name="Saw J.H."/>
            <person name="Jorgensen S.L."/>
            <person name="Zaremba-Niedzwiedzka K."/>
            <person name="Martijn J."/>
            <person name="Lind A.E."/>
            <person name="van Eijk R."/>
            <person name="Schleper C."/>
            <person name="Guy L."/>
            <person name="Ettema T.J."/>
        </authorList>
    </citation>
    <scope>NUCLEOTIDE SEQUENCE</scope>
</reference>
<dbReference type="EMBL" id="LAZR01026463">
    <property type="protein sequence ID" value="KKL68652.1"/>
    <property type="molecule type" value="Genomic_DNA"/>
</dbReference>
<sequence>MDLVYNMGKLSNFLSRLKKTKHVVRMTIVGDGAVGKTTLVQQLLQKTNHRTEKSLSKEAIEKKKITRTPFMEIETWKYRDMVFQCYDLAGQRIEGTHPLDILKHQVLQSIDIYIFVFSVDRYKSFENLNNWMQLMDLDQKSKNEKTGFILVGNKIDLERNVSDELVQSIIGKDKYFQLYIETCSLDGRGIDSLLDEIAIIGKKLLD</sequence>